<name>A0A418VI40_9DEIO</name>
<evidence type="ECO:0000313" key="1">
    <source>
        <dbReference type="EMBL" id="RJF75705.1"/>
    </source>
</evidence>
<dbReference type="AlphaFoldDB" id="A0A418VI40"/>
<protein>
    <submittedName>
        <fullName evidence="1">Uncharacterized protein</fullName>
    </submittedName>
</protein>
<keyword evidence="2" id="KW-1185">Reference proteome</keyword>
<dbReference type="Proteomes" id="UP000286287">
    <property type="component" value="Unassembled WGS sequence"/>
</dbReference>
<gene>
    <name evidence="1" type="ORF">D3875_01265</name>
</gene>
<organism evidence="1 2">
    <name type="scientific">Deinococcus cavernae</name>
    <dbReference type="NCBI Taxonomy" id="2320857"/>
    <lineage>
        <taxon>Bacteria</taxon>
        <taxon>Thermotogati</taxon>
        <taxon>Deinococcota</taxon>
        <taxon>Deinococci</taxon>
        <taxon>Deinococcales</taxon>
        <taxon>Deinococcaceae</taxon>
        <taxon>Deinococcus</taxon>
    </lineage>
</organism>
<reference evidence="1 2" key="1">
    <citation type="submission" date="2018-09" db="EMBL/GenBank/DDBJ databases">
        <authorList>
            <person name="Zhu H."/>
        </authorList>
    </citation>
    <scope>NUCLEOTIDE SEQUENCE [LARGE SCALE GENOMIC DNA]</scope>
    <source>
        <strain evidence="1 2">K2S05-167</strain>
    </source>
</reference>
<proteinExistence type="predicted"/>
<accession>A0A418VI40</accession>
<evidence type="ECO:0000313" key="2">
    <source>
        <dbReference type="Proteomes" id="UP000286287"/>
    </source>
</evidence>
<comment type="caution">
    <text evidence="1">The sequence shown here is derived from an EMBL/GenBank/DDBJ whole genome shotgun (WGS) entry which is preliminary data.</text>
</comment>
<dbReference type="EMBL" id="QYUJ01000004">
    <property type="protein sequence ID" value="RJF75705.1"/>
    <property type="molecule type" value="Genomic_DNA"/>
</dbReference>
<sequence>MTRSLLATSAAQVALFDVPLLLELLAEDRETMLEPSAFLRQEAVRREWDARTERSRVLGSAVVFAGNERVHSCIKVQDGGIDRRLWRSQVNVLLPFLEEERQNYIRKYERYLRIPFETDFGVIRDCSDLELSHLSYQAEHYFRNQAWLDLPRLQRLKESRHALAHLKTIPLQNVLGFLDC</sequence>